<feature type="transmembrane region" description="Helical" evidence="6">
    <location>
        <begin position="72"/>
        <end position="95"/>
    </location>
</feature>
<keyword evidence="4 6" id="KW-1133">Transmembrane helix</keyword>
<dbReference type="AlphaFoldDB" id="A0A8F7PZR9"/>
<dbReference type="PANTHER" id="PTHR30371">
    <property type="entry name" value="SEC-INDEPENDENT PROTEIN TRANSLOCASE PROTEIN TATC"/>
    <property type="match status" value="1"/>
</dbReference>
<dbReference type="InterPro" id="IPR002033">
    <property type="entry name" value="TatC"/>
</dbReference>
<keyword evidence="5 6" id="KW-0472">Membrane</keyword>
<evidence type="ECO:0000256" key="4">
    <source>
        <dbReference type="ARBA" id="ARBA00022989"/>
    </source>
</evidence>
<accession>A0A8F7PZR9</accession>
<protein>
    <submittedName>
        <fullName evidence="7">SecY-independent transporter protein</fullName>
    </submittedName>
</protein>
<dbReference type="Pfam" id="PF00902">
    <property type="entry name" value="TatC"/>
    <property type="match status" value="1"/>
</dbReference>
<evidence type="ECO:0000256" key="1">
    <source>
        <dbReference type="ARBA" id="ARBA00004141"/>
    </source>
</evidence>
<sequence>MNINYHKYYKEIKNRFVLVSFAWIFNFNTCYYYKETILFLLINTNNAFLSLNDQPYFIFTNVTEVFHVYFELVLFCSNQIALVILFYQLSMFLSLGLYQFEFTKLKFALQLFIITWLISSTLLFKIIIPFSWKFFLSFQETSLNTQLLSFFFEAKLNEYLEYLIKLYYLCLVSCQFLVVIIVSLINLNDKLRRTKIFRKLFYLIFIVFSTIITPPDVFSQVFISSLLILVYELLTLLKKIKINKATS</sequence>
<dbReference type="PANTHER" id="PTHR30371:SF0">
    <property type="entry name" value="SEC-INDEPENDENT PROTEIN TRANSLOCASE PROTEIN TATC, CHLOROPLASTIC-RELATED"/>
    <property type="match status" value="1"/>
</dbReference>
<dbReference type="GO" id="GO:0033281">
    <property type="term" value="C:TAT protein transport complex"/>
    <property type="evidence" value="ECO:0007669"/>
    <property type="project" value="TreeGrafter"/>
</dbReference>
<keyword evidence="3 6" id="KW-0812">Transmembrane</keyword>
<reference evidence="7" key="1">
    <citation type="submission" date="2020-07" db="EMBL/GenBank/DDBJ databases">
        <title>Nitzschia anatoliensis sp. nov., a cryptic diatom species from the highly alkaline Van Lake (Turkey).</title>
        <authorList>
            <person name="Solak C.N."/>
            <person name="Gastineau R."/>
            <person name="Lemieux C."/>
            <person name="Turmel M."/>
            <person name="Gorecka E."/>
            <person name="Trobajo R."/>
            <person name="Rybak M."/>
            <person name="Yilmaz E."/>
            <person name="Witkowski A."/>
        </authorList>
    </citation>
    <scope>NUCLEOTIDE SEQUENCE</scope>
</reference>
<name>A0A8F7PZR9_9STRA</name>
<dbReference type="GO" id="GO:0009977">
    <property type="term" value="F:proton motive force dependent protein transmembrane transporter activity"/>
    <property type="evidence" value="ECO:0007669"/>
    <property type="project" value="TreeGrafter"/>
</dbReference>
<evidence type="ECO:0000256" key="6">
    <source>
        <dbReference type="SAM" id="Phobius"/>
    </source>
</evidence>
<dbReference type="GO" id="GO:0043953">
    <property type="term" value="P:protein transport by the Tat complex"/>
    <property type="evidence" value="ECO:0007669"/>
    <property type="project" value="TreeGrafter"/>
</dbReference>
<gene>
    <name evidence="7" type="primary">tatC</name>
</gene>
<feature type="transmembrane region" description="Helical" evidence="6">
    <location>
        <begin position="166"/>
        <end position="187"/>
    </location>
</feature>
<evidence type="ECO:0000256" key="3">
    <source>
        <dbReference type="ARBA" id="ARBA00022692"/>
    </source>
</evidence>
<proteinExistence type="inferred from homology"/>
<feature type="transmembrane region" description="Helical" evidence="6">
    <location>
        <begin position="107"/>
        <end position="128"/>
    </location>
</feature>
<geneLocation type="mitochondrion" evidence="7"/>
<evidence type="ECO:0000256" key="5">
    <source>
        <dbReference type="ARBA" id="ARBA00023136"/>
    </source>
</evidence>
<feature type="transmembrane region" description="Helical" evidence="6">
    <location>
        <begin position="16"/>
        <end position="34"/>
    </location>
</feature>
<feature type="transmembrane region" description="Helical" evidence="6">
    <location>
        <begin position="196"/>
        <end position="212"/>
    </location>
</feature>
<keyword evidence="7" id="KW-0496">Mitochondrion</keyword>
<organism evidence="7">
    <name type="scientific">Nitzschia anatoliensis</name>
    <dbReference type="NCBI Taxonomy" id="2862141"/>
    <lineage>
        <taxon>Eukaryota</taxon>
        <taxon>Sar</taxon>
        <taxon>Stramenopiles</taxon>
        <taxon>Ochrophyta</taxon>
        <taxon>Bacillariophyta</taxon>
        <taxon>Bacillariophyceae</taxon>
        <taxon>Bacillariophycidae</taxon>
        <taxon>Bacillariales</taxon>
        <taxon>Bacillariaceae</taxon>
        <taxon>Nitzschia</taxon>
    </lineage>
</organism>
<evidence type="ECO:0000313" key="7">
    <source>
        <dbReference type="EMBL" id="QXV92931.1"/>
    </source>
</evidence>
<dbReference type="GO" id="GO:0065002">
    <property type="term" value="P:intracellular protein transmembrane transport"/>
    <property type="evidence" value="ECO:0007669"/>
    <property type="project" value="TreeGrafter"/>
</dbReference>
<comment type="similarity">
    <text evidence="2">Belongs to the TatC family.</text>
</comment>
<evidence type="ECO:0000256" key="2">
    <source>
        <dbReference type="ARBA" id="ARBA00008882"/>
    </source>
</evidence>
<comment type="subcellular location">
    <subcellularLocation>
        <location evidence="1">Membrane</location>
        <topology evidence="1">Multi-pass membrane protein</topology>
    </subcellularLocation>
</comment>
<feature type="transmembrane region" description="Helical" evidence="6">
    <location>
        <begin position="218"/>
        <end position="237"/>
    </location>
</feature>
<dbReference type="EMBL" id="MT742552">
    <property type="protein sequence ID" value="QXV92931.1"/>
    <property type="molecule type" value="Genomic_DNA"/>
</dbReference>